<name>A0ABV2B3P7_9GAMM</name>
<protein>
    <recommendedName>
        <fullName evidence="3">Preprotein translocase subunit SecB</fullName>
    </recommendedName>
</protein>
<keyword evidence="2" id="KW-1185">Reference proteome</keyword>
<comment type="caution">
    <text evidence="1">The sequence shown here is derived from an EMBL/GenBank/DDBJ whole genome shotgun (WGS) entry which is preliminary data.</text>
</comment>
<evidence type="ECO:0000313" key="2">
    <source>
        <dbReference type="Proteomes" id="UP001460888"/>
    </source>
</evidence>
<evidence type="ECO:0000313" key="1">
    <source>
        <dbReference type="EMBL" id="MES1930038.1"/>
    </source>
</evidence>
<evidence type="ECO:0008006" key="3">
    <source>
        <dbReference type="Google" id="ProtNLM"/>
    </source>
</evidence>
<accession>A0ABV2B3P7</accession>
<dbReference type="SUPFAM" id="SSF54611">
    <property type="entry name" value="SecB-like"/>
    <property type="match status" value="1"/>
</dbReference>
<dbReference type="Proteomes" id="UP001460888">
    <property type="component" value="Unassembled WGS sequence"/>
</dbReference>
<organism evidence="1 2">
    <name type="scientific">Salinisphaera dokdonensis CL-ES53</name>
    <dbReference type="NCBI Taxonomy" id="1304272"/>
    <lineage>
        <taxon>Bacteria</taxon>
        <taxon>Pseudomonadati</taxon>
        <taxon>Pseudomonadota</taxon>
        <taxon>Gammaproteobacteria</taxon>
        <taxon>Salinisphaerales</taxon>
        <taxon>Salinisphaeraceae</taxon>
        <taxon>Salinisphaera</taxon>
    </lineage>
</organism>
<reference evidence="1 2" key="1">
    <citation type="submission" date="2013-03" db="EMBL/GenBank/DDBJ databases">
        <title>Salinisphaera dokdonensis CL-ES53 Genome Sequencing.</title>
        <authorList>
            <person name="Li C."/>
            <person name="Lai Q."/>
            <person name="Shao Z."/>
        </authorList>
    </citation>
    <scope>NUCLEOTIDE SEQUENCE [LARGE SCALE GENOMIC DNA]</scope>
    <source>
        <strain evidence="1 2">CL-ES53</strain>
    </source>
</reference>
<dbReference type="InterPro" id="IPR035958">
    <property type="entry name" value="SecB-like_sf"/>
</dbReference>
<proteinExistence type="predicted"/>
<gene>
    <name evidence="1" type="ORF">SADO_12323</name>
</gene>
<sequence length="179" mass="20379">MLIVSDSALQRAIDALSFNDVYIARTEAWLADGFEPQYSDTAQLDTSWKHVVTQSQVATLVSDEGEERLLFRVMIDLGMRLNEVKDQKPEKPDADDESSSSDNADLDEIYACVEASFVAEYEMKGELDEEAMRTFSLNNASYHVWPYWREYLMSQCTRMNLPKVAVPARQFAQNRSGNS</sequence>
<dbReference type="EMBL" id="APND01000004">
    <property type="protein sequence ID" value="MES1930038.1"/>
    <property type="molecule type" value="Genomic_DNA"/>
</dbReference>